<name>A0A2A4SZ98_9DELT</name>
<sequence>MFFVVIFFLESSRGYLKLAGRGDPAMVEYIGQSIPFQITLLTKGALRSEEPSFSGIFLKKN</sequence>
<evidence type="ECO:0000313" key="2">
    <source>
        <dbReference type="Proteomes" id="UP000218113"/>
    </source>
</evidence>
<organism evidence="1 2">
    <name type="scientific">SAR324 cluster bacterium</name>
    <dbReference type="NCBI Taxonomy" id="2024889"/>
    <lineage>
        <taxon>Bacteria</taxon>
        <taxon>Deltaproteobacteria</taxon>
        <taxon>SAR324 cluster</taxon>
    </lineage>
</organism>
<accession>A0A2A4SZ98</accession>
<evidence type="ECO:0000313" key="1">
    <source>
        <dbReference type="EMBL" id="PCI26578.1"/>
    </source>
</evidence>
<dbReference type="EMBL" id="NVSR01000089">
    <property type="protein sequence ID" value="PCI26578.1"/>
    <property type="molecule type" value="Genomic_DNA"/>
</dbReference>
<protein>
    <submittedName>
        <fullName evidence="1">Uncharacterized protein</fullName>
    </submittedName>
</protein>
<reference evidence="2" key="1">
    <citation type="submission" date="2017-08" db="EMBL/GenBank/DDBJ databases">
        <title>A dynamic microbial community with high functional redundancy inhabits the cold, oxic subseafloor aquifer.</title>
        <authorList>
            <person name="Tully B.J."/>
            <person name="Wheat C.G."/>
            <person name="Glazer B.T."/>
            <person name="Huber J.A."/>
        </authorList>
    </citation>
    <scope>NUCLEOTIDE SEQUENCE [LARGE SCALE GENOMIC DNA]</scope>
</reference>
<gene>
    <name evidence="1" type="ORF">COB67_09955</name>
</gene>
<dbReference type="AlphaFoldDB" id="A0A2A4SZ98"/>
<comment type="caution">
    <text evidence="1">The sequence shown here is derived from an EMBL/GenBank/DDBJ whole genome shotgun (WGS) entry which is preliminary data.</text>
</comment>
<proteinExistence type="predicted"/>
<dbReference type="Proteomes" id="UP000218113">
    <property type="component" value="Unassembled WGS sequence"/>
</dbReference>